<keyword evidence="3" id="KW-1185">Reference proteome</keyword>
<evidence type="ECO:0000313" key="2">
    <source>
        <dbReference type="EMBL" id="MPD00102.1"/>
    </source>
</evidence>
<keyword evidence="1" id="KW-0732">Signal</keyword>
<dbReference type="EMBL" id="VSRR010121345">
    <property type="protein sequence ID" value="MPD00102.1"/>
    <property type="molecule type" value="Genomic_DNA"/>
</dbReference>
<proteinExistence type="predicted"/>
<organism evidence="2 3">
    <name type="scientific">Portunus trituberculatus</name>
    <name type="common">Swimming crab</name>
    <name type="synonym">Neptunus trituberculatus</name>
    <dbReference type="NCBI Taxonomy" id="210409"/>
    <lineage>
        <taxon>Eukaryota</taxon>
        <taxon>Metazoa</taxon>
        <taxon>Ecdysozoa</taxon>
        <taxon>Arthropoda</taxon>
        <taxon>Crustacea</taxon>
        <taxon>Multicrustacea</taxon>
        <taxon>Malacostraca</taxon>
        <taxon>Eumalacostraca</taxon>
        <taxon>Eucarida</taxon>
        <taxon>Decapoda</taxon>
        <taxon>Pleocyemata</taxon>
        <taxon>Brachyura</taxon>
        <taxon>Eubrachyura</taxon>
        <taxon>Portunoidea</taxon>
        <taxon>Portunidae</taxon>
        <taxon>Portuninae</taxon>
        <taxon>Portunus</taxon>
    </lineage>
</organism>
<name>A0A5B7JQ47_PORTR</name>
<feature type="chain" id="PRO_5022888605" evidence="1">
    <location>
        <begin position="20"/>
        <end position="45"/>
    </location>
</feature>
<dbReference type="AlphaFoldDB" id="A0A5B7JQ47"/>
<reference evidence="2 3" key="1">
    <citation type="submission" date="2019-05" db="EMBL/GenBank/DDBJ databases">
        <title>Another draft genome of Portunus trituberculatus and its Hox gene families provides insights of decapod evolution.</title>
        <authorList>
            <person name="Jeong J.-H."/>
            <person name="Song I."/>
            <person name="Kim S."/>
            <person name="Choi T."/>
            <person name="Kim D."/>
            <person name="Ryu S."/>
            <person name="Kim W."/>
        </authorList>
    </citation>
    <scope>NUCLEOTIDE SEQUENCE [LARGE SCALE GENOMIC DNA]</scope>
    <source>
        <tissue evidence="2">Muscle</tissue>
    </source>
</reference>
<protein>
    <submittedName>
        <fullName evidence="2">Uncharacterized protein</fullName>
    </submittedName>
</protein>
<dbReference type="Proteomes" id="UP000324222">
    <property type="component" value="Unassembled WGS sequence"/>
</dbReference>
<comment type="caution">
    <text evidence="2">The sequence shown here is derived from an EMBL/GenBank/DDBJ whole genome shotgun (WGS) entry which is preliminary data.</text>
</comment>
<gene>
    <name evidence="2" type="ORF">E2C01_095552</name>
</gene>
<evidence type="ECO:0000313" key="3">
    <source>
        <dbReference type="Proteomes" id="UP000324222"/>
    </source>
</evidence>
<feature type="signal peptide" evidence="1">
    <location>
        <begin position="1"/>
        <end position="19"/>
    </location>
</feature>
<evidence type="ECO:0000256" key="1">
    <source>
        <dbReference type="SAM" id="SignalP"/>
    </source>
</evidence>
<sequence length="45" mass="4971">MVVVVAVVVQISLLSKGTGTQFYLEICVRLDLFTDITKGLLRSED</sequence>
<accession>A0A5B7JQ47</accession>